<evidence type="ECO:0000256" key="1">
    <source>
        <dbReference type="SAM" id="Phobius"/>
    </source>
</evidence>
<keyword evidence="1" id="KW-0812">Transmembrane</keyword>
<accession>A0A8H7KJH4</accession>
<keyword evidence="1" id="KW-1133">Transmembrane helix</keyword>
<dbReference type="AlphaFoldDB" id="A0A8H7KJH4"/>
<dbReference type="EMBL" id="JABXXO010000003">
    <property type="protein sequence ID" value="KAF7782130.1"/>
    <property type="molecule type" value="Genomic_DNA"/>
</dbReference>
<feature type="transmembrane region" description="Helical" evidence="1">
    <location>
        <begin position="258"/>
        <end position="279"/>
    </location>
</feature>
<feature type="transmembrane region" description="Helical" evidence="1">
    <location>
        <begin position="54"/>
        <end position="73"/>
    </location>
</feature>
<feature type="transmembrane region" description="Helical" evidence="1">
    <location>
        <begin position="107"/>
        <end position="128"/>
    </location>
</feature>
<comment type="caution">
    <text evidence="2">The sequence shown here is derived from an EMBL/GenBank/DDBJ whole genome shotgun (WGS) entry which is preliminary data.</text>
</comment>
<gene>
    <name evidence="2" type="ORF">Agabi119p4_1506</name>
</gene>
<feature type="transmembrane region" description="Helical" evidence="1">
    <location>
        <begin position="140"/>
        <end position="166"/>
    </location>
</feature>
<evidence type="ECO:0000313" key="3">
    <source>
        <dbReference type="Proteomes" id="UP000629468"/>
    </source>
</evidence>
<feature type="transmembrane region" description="Helical" evidence="1">
    <location>
        <begin position="12"/>
        <end position="33"/>
    </location>
</feature>
<organism evidence="2 3">
    <name type="scientific">Agaricus bisporus var. burnettii</name>
    <dbReference type="NCBI Taxonomy" id="192524"/>
    <lineage>
        <taxon>Eukaryota</taxon>
        <taxon>Fungi</taxon>
        <taxon>Dikarya</taxon>
        <taxon>Basidiomycota</taxon>
        <taxon>Agaricomycotina</taxon>
        <taxon>Agaricomycetes</taxon>
        <taxon>Agaricomycetidae</taxon>
        <taxon>Agaricales</taxon>
        <taxon>Agaricineae</taxon>
        <taxon>Agaricaceae</taxon>
        <taxon>Agaricus</taxon>
    </lineage>
</organism>
<evidence type="ECO:0000313" key="2">
    <source>
        <dbReference type="EMBL" id="KAF7782130.1"/>
    </source>
</evidence>
<feature type="transmembrane region" description="Helical" evidence="1">
    <location>
        <begin position="178"/>
        <end position="203"/>
    </location>
</feature>
<dbReference type="Proteomes" id="UP000629468">
    <property type="component" value="Unassembled WGS sequence"/>
</dbReference>
<proteinExistence type="predicted"/>
<feature type="transmembrane region" description="Helical" evidence="1">
    <location>
        <begin position="223"/>
        <end position="246"/>
    </location>
</feature>
<protein>
    <submittedName>
        <fullName evidence="2">Uncharacterized protein</fullName>
    </submittedName>
</protein>
<keyword evidence="1" id="KW-0472">Membrane</keyword>
<name>A0A8H7KJH4_AGABI</name>
<reference evidence="2 3" key="1">
    <citation type="journal article" name="Sci. Rep.">
        <title>Telomere-to-telomere assembled and centromere annotated genomes of the two main subspecies of the button mushroom Agaricus bisporus reveal especially polymorphic chromosome ends.</title>
        <authorList>
            <person name="Sonnenberg A.S.M."/>
            <person name="Sedaghat-Telgerd N."/>
            <person name="Lavrijssen B."/>
            <person name="Ohm R.A."/>
            <person name="Hendrickx P.M."/>
            <person name="Scholtmeijer K."/>
            <person name="Baars J.J.P."/>
            <person name="van Peer A."/>
        </authorList>
    </citation>
    <scope>NUCLEOTIDE SEQUENCE [LARGE SCALE GENOMIC DNA]</scope>
    <source>
        <strain evidence="2 3">H119_p4</strain>
    </source>
</reference>
<sequence length="335" mass="37376">MSDPIPSNLNHALTLISSTTIVAVIYTFSFILYCLCARLSYLWLRDLDRKRQTVLTFTLASVIIICGTIHVALENQYARLTFVDYSSLPGGPLGPLAQGRASLIPQIWNPTILIAEVLTLGVLLWRVWIVYSGTRFSIPVIILASLFYLAYVVTTILQSAFVWAPLSSTLPNITRTRQIVAIIALACTAASKIVMTFMIILHLMLIRQKHINLMGNTDIAAQYLGIAAMLIESYALSTAWNIGYLIAYILKNPPAHNFFTNCAVQVEILSYFLVLYRVFSGRAWDRQTQDQLSTLRWERHDIQPSGDDSGMKVVNVRATDIDEANPSAFSSRPGV</sequence>